<name>A0A9P7S2U8_9AGAR</name>
<dbReference type="KEGG" id="more:E1B28_007903"/>
<evidence type="ECO:0000313" key="2">
    <source>
        <dbReference type="Proteomes" id="UP001049176"/>
    </source>
</evidence>
<reference evidence="1" key="1">
    <citation type="journal article" date="2021" name="Genome Biol. Evol.">
        <title>The assembled and annotated genome of the fairy-ring fungus Marasmius oreades.</title>
        <authorList>
            <person name="Hiltunen M."/>
            <person name="Ament-Velasquez S.L."/>
            <person name="Johannesson H."/>
        </authorList>
    </citation>
    <scope>NUCLEOTIDE SEQUENCE</scope>
    <source>
        <strain evidence="1">03SP1</strain>
    </source>
</reference>
<organism evidence="1 2">
    <name type="scientific">Marasmius oreades</name>
    <name type="common">fairy-ring Marasmius</name>
    <dbReference type="NCBI Taxonomy" id="181124"/>
    <lineage>
        <taxon>Eukaryota</taxon>
        <taxon>Fungi</taxon>
        <taxon>Dikarya</taxon>
        <taxon>Basidiomycota</taxon>
        <taxon>Agaricomycotina</taxon>
        <taxon>Agaricomycetes</taxon>
        <taxon>Agaricomycetidae</taxon>
        <taxon>Agaricales</taxon>
        <taxon>Marasmiineae</taxon>
        <taxon>Marasmiaceae</taxon>
        <taxon>Marasmius</taxon>
    </lineage>
</organism>
<comment type="caution">
    <text evidence="1">The sequence shown here is derived from an EMBL/GenBank/DDBJ whole genome shotgun (WGS) entry which is preliminary data.</text>
</comment>
<protein>
    <submittedName>
        <fullName evidence="1">Uncharacterized protein</fullName>
    </submittedName>
</protein>
<sequence>MGLLLQSVPSLSNWLETHRPQASALKRTSKLFIGTLGKAKEQSSSMSKKTYKRLKPLVEEIAMVLGLSSQGNAGQKQGLIWVLDSHQS</sequence>
<dbReference type="Proteomes" id="UP001049176">
    <property type="component" value="Chromosome 4"/>
</dbReference>
<dbReference type="EMBL" id="CM032184">
    <property type="protein sequence ID" value="KAG7094302.1"/>
    <property type="molecule type" value="Genomic_DNA"/>
</dbReference>
<evidence type="ECO:0000313" key="1">
    <source>
        <dbReference type="EMBL" id="KAG7094302.1"/>
    </source>
</evidence>
<gene>
    <name evidence="1" type="ORF">E1B28_007903</name>
</gene>
<accession>A0A9P7S2U8</accession>
<dbReference type="GeneID" id="66076979"/>
<proteinExistence type="predicted"/>
<keyword evidence="2" id="KW-1185">Reference proteome</keyword>
<dbReference type="RefSeq" id="XP_043010772.1">
    <property type="nucleotide sequence ID" value="XM_043152686.1"/>
</dbReference>
<dbReference type="AlphaFoldDB" id="A0A9P7S2U8"/>